<dbReference type="SMART" id="SM00052">
    <property type="entry name" value="EAL"/>
    <property type="match status" value="1"/>
</dbReference>
<dbReference type="InterPro" id="IPR035919">
    <property type="entry name" value="EAL_sf"/>
</dbReference>
<name>A0ABU8E4B6_9ACTN</name>
<feature type="transmembrane region" description="Helical" evidence="1">
    <location>
        <begin position="154"/>
        <end position="172"/>
    </location>
</feature>
<feature type="domain" description="GGDEF" evidence="3">
    <location>
        <begin position="380"/>
        <end position="512"/>
    </location>
</feature>
<keyword evidence="4" id="KW-0548">Nucleotidyltransferase</keyword>
<dbReference type="PROSITE" id="PS50883">
    <property type="entry name" value="EAL"/>
    <property type="match status" value="1"/>
</dbReference>
<dbReference type="InterPro" id="IPR029787">
    <property type="entry name" value="Nucleotide_cyclase"/>
</dbReference>
<feature type="transmembrane region" description="Helical" evidence="1">
    <location>
        <begin position="283"/>
        <end position="303"/>
    </location>
</feature>
<dbReference type="InterPro" id="IPR052155">
    <property type="entry name" value="Biofilm_reg_signaling"/>
</dbReference>
<feature type="transmembrane region" description="Helical" evidence="1">
    <location>
        <begin position="49"/>
        <end position="67"/>
    </location>
</feature>
<dbReference type="Pfam" id="PF00563">
    <property type="entry name" value="EAL"/>
    <property type="match status" value="1"/>
</dbReference>
<feature type="domain" description="EAL" evidence="2">
    <location>
        <begin position="521"/>
        <end position="774"/>
    </location>
</feature>
<dbReference type="CDD" id="cd01949">
    <property type="entry name" value="GGDEF"/>
    <property type="match status" value="1"/>
</dbReference>
<dbReference type="Pfam" id="PF00990">
    <property type="entry name" value="GGDEF"/>
    <property type="match status" value="1"/>
</dbReference>
<reference evidence="4 5" key="1">
    <citation type="submission" date="2024-03" db="EMBL/GenBank/DDBJ databases">
        <title>Draft genome sequence of Klenkia terrae.</title>
        <authorList>
            <person name="Duangmal K."/>
            <person name="Chantavorakit T."/>
        </authorList>
    </citation>
    <scope>NUCLEOTIDE SEQUENCE [LARGE SCALE GENOMIC DNA]</scope>
    <source>
        <strain evidence="4 5">JCM 17786</strain>
    </source>
</reference>
<evidence type="ECO:0000313" key="4">
    <source>
        <dbReference type="EMBL" id="MEI4278412.1"/>
    </source>
</evidence>
<dbReference type="EC" id="2.7.7.65" evidence="4"/>
<dbReference type="RefSeq" id="WP_336392128.1">
    <property type="nucleotide sequence ID" value="NZ_JBAPLV010000006.1"/>
</dbReference>
<dbReference type="SUPFAM" id="SSF55073">
    <property type="entry name" value="Nucleotide cyclase"/>
    <property type="match status" value="1"/>
</dbReference>
<keyword evidence="1" id="KW-0812">Transmembrane</keyword>
<dbReference type="GO" id="GO:0071111">
    <property type="term" value="F:cyclic-guanylate-specific phosphodiesterase activity"/>
    <property type="evidence" value="ECO:0007669"/>
    <property type="project" value="UniProtKB-EC"/>
</dbReference>
<evidence type="ECO:0000313" key="5">
    <source>
        <dbReference type="Proteomes" id="UP001373496"/>
    </source>
</evidence>
<evidence type="ECO:0000259" key="3">
    <source>
        <dbReference type="PROSITE" id="PS50887"/>
    </source>
</evidence>
<dbReference type="CDD" id="cd01948">
    <property type="entry name" value="EAL"/>
    <property type="match status" value="1"/>
</dbReference>
<proteinExistence type="predicted"/>
<feature type="transmembrane region" description="Helical" evidence="1">
    <location>
        <begin position="213"/>
        <end position="232"/>
    </location>
</feature>
<feature type="transmembrane region" description="Helical" evidence="1">
    <location>
        <begin position="79"/>
        <end position="98"/>
    </location>
</feature>
<dbReference type="PROSITE" id="PS50887">
    <property type="entry name" value="GGDEF"/>
    <property type="match status" value="1"/>
</dbReference>
<keyword evidence="5" id="KW-1185">Reference proteome</keyword>
<keyword evidence="4" id="KW-0378">Hydrolase</keyword>
<dbReference type="SUPFAM" id="SSF141868">
    <property type="entry name" value="EAL domain-like"/>
    <property type="match status" value="1"/>
</dbReference>
<gene>
    <name evidence="4" type="ORF">UXQ13_08035</name>
</gene>
<dbReference type="PANTHER" id="PTHR44757:SF2">
    <property type="entry name" value="BIOFILM ARCHITECTURE MAINTENANCE PROTEIN MBAA"/>
    <property type="match status" value="1"/>
</dbReference>
<dbReference type="PANTHER" id="PTHR44757">
    <property type="entry name" value="DIGUANYLATE CYCLASE DGCP"/>
    <property type="match status" value="1"/>
</dbReference>
<keyword evidence="4" id="KW-0808">Transferase</keyword>
<dbReference type="EC" id="3.1.4.52" evidence="4"/>
<dbReference type="InterPro" id="IPR043128">
    <property type="entry name" value="Rev_trsase/Diguanyl_cyclase"/>
</dbReference>
<dbReference type="SMART" id="SM00267">
    <property type="entry name" value="GGDEF"/>
    <property type="match status" value="1"/>
</dbReference>
<feature type="transmembrane region" description="Helical" evidence="1">
    <location>
        <begin position="110"/>
        <end position="133"/>
    </location>
</feature>
<keyword evidence="1" id="KW-0472">Membrane</keyword>
<dbReference type="EMBL" id="JBAPLV010000006">
    <property type="protein sequence ID" value="MEI4278412.1"/>
    <property type="molecule type" value="Genomic_DNA"/>
</dbReference>
<dbReference type="Gene3D" id="3.30.70.270">
    <property type="match status" value="1"/>
</dbReference>
<dbReference type="Gene3D" id="3.20.20.450">
    <property type="entry name" value="EAL domain"/>
    <property type="match status" value="1"/>
</dbReference>
<dbReference type="InterPro" id="IPR001633">
    <property type="entry name" value="EAL_dom"/>
</dbReference>
<feature type="transmembrane region" description="Helical" evidence="1">
    <location>
        <begin position="21"/>
        <end position="37"/>
    </location>
</feature>
<dbReference type="Proteomes" id="UP001373496">
    <property type="component" value="Unassembled WGS sequence"/>
</dbReference>
<sequence>MTTERGSLPASGRGRRTGPPRAAVLLVVLVLVGYQVAQVSTPPIAFDRYVSNLVQLLAGLTAAAAAARRAGTATGRSRLSWACLSLGTAAWAAGQGWWCWVQIVQGGEAPFPSVADIGFVAFPLLAAAALLLLQTADGSTARLQRTLDAAMTSAAAGLVSWETTLGAVVAANTGDDRLAGTLLVAYPVLDVLLIVLGVLTLARATGDRLPQGLVVLGLLAFSVSDSGFAFVAAAGDYDGNLLDLGWIAGFLLIALAALCRPAAVGRAAEERRAEDPSASRADYLPYVPVALSLVVTAVLVFRGRMLDRWELLTVVVVVALLLARQYVALRDNSRLAGELATRESELRHQAFHDGLTGLANRALFLDRLQHALALHARDLRPVAVVFLDLDDFKVVNDTLGHAVGDELLVRVAERLTGAVRTGDTVARLGGDEFAVLLEDGGDPMPIAAKVSASLVPPFTLRGDVVDVHASIGICELDAEDAPLAADELLARSDTAMYSAKRSGKDRIVAYSPGMSLAELQDGVLREALRLAIADRVVRLHYQPIVELETGRVSGLEALARWRHDGVDIPPDVFIPLAERSGFMTVLTADLLAAACTRLAGWTRGRTEPLSVHVNVAPSQLIAPGFVDTVAELVRAHRLPAGGLVLEITESGIFADLDAARRTVTELRGLGVGVSLDDFGVGYSSLAQLNAMPLDSVKIDRSFLAAVDTDRRQATFLHAVLRLAEEIGLPVVAEGVERPAQLTLLRALGCRHAQGYLLGRPVDAAEVPALLAGIAVPV</sequence>
<accession>A0ABU8E4B6</accession>
<feature type="transmembrane region" description="Helical" evidence="1">
    <location>
        <begin position="244"/>
        <end position="263"/>
    </location>
</feature>
<organism evidence="4 5">
    <name type="scientific">Klenkia terrae</name>
    <dbReference type="NCBI Taxonomy" id="1052259"/>
    <lineage>
        <taxon>Bacteria</taxon>
        <taxon>Bacillati</taxon>
        <taxon>Actinomycetota</taxon>
        <taxon>Actinomycetes</taxon>
        <taxon>Geodermatophilales</taxon>
        <taxon>Geodermatophilaceae</taxon>
        <taxon>Klenkia</taxon>
    </lineage>
</organism>
<evidence type="ECO:0000259" key="2">
    <source>
        <dbReference type="PROSITE" id="PS50883"/>
    </source>
</evidence>
<evidence type="ECO:0000256" key="1">
    <source>
        <dbReference type="SAM" id="Phobius"/>
    </source>
</evidence>
<comment type="caution">
    <text evidence="4">The sequence shown here is derived from an EMBL/GenBank/DDBJ whole genome shotgun (WGS) entry which is preliminary data.</text>
</comment>
<dbReference type="NCBIfam" id="TIGR00254">
    <property type="entry name" value="GGDEF"/>
    <property type="match status" value="1"/>
</dbReference>
<protein>
    <submittedName>
        <fullName evidence="4">Bifunctional diguanylate cyclase/phosphodiesterase</fullName>
        <ecNumber evidence="4">2.7.7.65</ecNumber>
        <ecNumber evidence="4">3.1.4.52</ecNumber>
    </submittedName>
</protein>
<dbReference type="InterPro" id="IPR000160">
    <property type="entry name" value="GGDEF_dom"/>
</dbReference>
<dbReference type="GO" id="GO:0052621">
    <property type="term" value="F:diguanylate cyclase activity"/>
    <property type="evidence" value="ECO:0007669"/>
    <property type="project" value="UniProtKB-EC"/>
</dbReference>
<keyword evidence="1" id="KW-1133">Transmembrane helix</keyword>
<feature type="transmembrane region" description="Helical" evidence="1">
    <location>
        <begin position="178"/>
        <end position="201"/>
    </location>
</feature>